<dbReference type="PROSITE" id="PS51272">
    <property type="entry name" value="SLH"/>
    <property type="match status" value="3"/>
</dbReference>
<dbReference type="Pfam" id="PF02638">
    <property type="entry name" value="GHL10"/>
    <property type="match status" value="1"/>
</dbReference>
<feature type="domain" description="SLH" evidence="4">
    <location>
        <begin position="661"/>
        <end position="719"/>
    </location>
</feature>
<dbReference type="Pfam" id="PF00395">
    <property type="entry name" value="SLH"/>
    <property type="match status" value="3"/>
</dbReference>
<dbReference type="InterPro" id="IPR003790">
    <property type="entry name" value="GHL10"/>
</dbReference>
<feature type="compositionally biased region" description="Basic and acidic residues" evidence="2">
    <location>
        <begin position="530"/>
        <end position="540"/>
    </location>
</feature>
<feature type="domain" description="Fibronectin type-III" evidence="3">
    <location>
        <begin position="431"/>
        <end position="530"/>
    </location>
</feature>
<dbReference type="PANTHER" id="PTHR43405">
    <property type="entry name" value="GLYCOSYL HYDROLASE DIGH"/>
    <property type="match status" value="1"/>
</dbReference>
<dbReference type="PANTHER" id="PTHR43405:SF1">
    <property type="entry name" value="GLYCOSYL HYDROLASE DIGH"/>
    <property type="match status" value="1"/>
</dbReference>
<dbReference type="Gene3D" id="3.20.20.80">
    <property type="entry name" value="Glycosidases"/>
    <property type="match status" value="1"/>
</dbReference>
<feature type="domain" description="SLH" evidence="4">
    <location>
        <begin position="600"/>
        <end position="660"/>
    </location>
</feature>
<evidence type="ECO:0000256" key="2">
    <source>
        <dbReference type="SAM" id="MobiDB-lite"/>
    </source>
</evidence>
<proteinExistence type="predicted"/>
<keyword evidence="1" id="KW-0732">Signal</keyword>
<comment type="caution">
    <text evidence="5">The sequence shown here is derived from an EMBL/GenBank/DDBJ whole genome shotgun (WGS) entry which is preliminary data.</text>
</comment>
<evidence type="ECO:0000259" key="3">
    <source>
        <dbReference type="PROSITE" id="PS50853"/>
    </source>
</evidence>
<gene>
    <name evidence="5" type="ORF">COO17_05165</name>
</gene>
<evidence type="ECO:0000259" key="4">
    <source>
        <dbReference type="PROSITE" id="PS51272"/>
    </source>
</evidence>
<feature type="region of interest" description="Disordered" evidence="2">
    <location>
        <begin position="521"/>
        <end position="541"/>
    </location>
</feature>
<accession>A0A2A7BWN7</accession>
<dbReference type="AlphaFoldDB" id="A0A2A7BWN7"/>
<evidence type="ECO:0000313" key="5">
    <source>
        <dbReference type="EMBL" id="PDY42780.1"/>
    </source>
</evidence>
<organism evidence="5 6">
    <name type="scientific">Bacillus wiedmannii</name>
    <dbReference type="NCBI Taxonomy" id="1890302"/>
    <lineage>
        <taxon>Bacteria</taxon>
        <taxon>Bacillati</taxon>
        <taxon>Bacillota</taxon>
        <taxon>Bacilli</taxon>
        <taxon>Bacillales</taxon>
        <taxon>Bacillaceae</taxon>
        <taxon>Bacillus</taxon>
        <taxon>Bacillus cereus group</taxon>
    </lineage>
</organism>
<evidence type="ECO:0000256" key="1">
    <source>
        <dbReference type="ARBA" id="ARBA00022729"/>
    </source>
</evidence>
<dbReference type="InterPro" id="IPR003961">
    <property type="entry name" value="FN3_dom"/>
</dbReference>
<dbReference type="SUPFAM" id="SSF51445">
    <property type="entry name" value="(Trans)glycosidases"/>
    <property type="match status" value="1"/>
</dbReference>
<dbReference type="InterPro" id="IPR001119">
    <property type="entry name" value="SLH_dom"/>
</dbReference>
<dbReference type="InterPro" id="IPR017853">
    <property type="entry name" value="GH"/>
</dbReference>
<dbReference type="SUPFAM" id="SSF49265">
    <property type="entry name" value="Fibronectin type III"/>
    <property type="match status" value="1"/>
</dbReference>
<dbReference type="InterPro" id="IPR052177">
    <property type="entry name" value="Divisome_Glycosyl_Hydrolase"/>
</dbReference>
<name>A0A2A7BWN7_9BACI</name>
<feature type="domain" description="SLH" evidence="4">
    <location>
        <begin position="536"/>
        <end position="599"/>
    </location>
</feature>
<dbReference type="EMBL" id="NVPQ01000010">
    <property type="protein sequence ID" value="PDY42780.1"/>
    <property type="molecule type" value="Genomic_DNA"/>
</dbReference>
<dbReference type="Proteomes" id="UP000220111">
    <property type="component" value="Unassembled WGS sequence"/>
</dbReference>
<evidence type="ECO:0000313" key="6">
    <source>
        <dbReference type="Proteomes" id="UP000220111"/>
    </source>
</evidence>
<dbReference type="PROSITE" id="PS50853">
    <property type="entry name" value="FN3"/>
    <property type="match status" value="1"/>
</dbReference>
<evidence type="ECO:0008006" key="7">
    <source>
        <dbReference type="Google" id="ProtNLM"/>
    </source>
</evidence>
<reference evidence="5 6" key="1">
    <citation type="submission" date="2017-09" db="EMBL/GenBank/DDBJ databases">
        <title>Large-scale bioinformatics analysis of Bacillus genomes uncovers conserved roles of natural products in bacterial physiology.</title>
        <authorList>
            <consortium name="Agbiome Team Llc"/>
            <person name="Bleich R.M."/>
            <person name="Grubbs K.J."/>
            <person name="Santa Maria K.C."/>
            <person name="Allen S.E."/>
            <person name="Farag S."/>
            <person name="Shank E.A."/>
            <person name="Bowers A."/>
        </authorList>
    </citation>
    <scope>NUCLEOTIDE SEQUENCE [LARGE SCALE GENOMIC DNA]</scope>
    <source>
        <strain evidence="5 6">AFS098222</strain>
    </source>
</reference>
<sequence>MLYRKERKEINMFIKKVISRGRVQSLLIPILFLALIISASSVEASEQQAINKKRELRAVWISTVFNIDWPVKGASADEQKKQFINILDDVKSMGMNAVVVQVRPTGDAFYPSKHSPWSEYLTGTQGKDPGYDPLAFMVEEAHKRNLEFHAWLNPYRITTSHQDVNKLAVNHPAKQHPDWVVKHGKQLLYNPGIPAVRDYIKNSTLEIVQNYDVDAIHMDDYFYPYADAENFKDETTYETYGKGENKDDWRRENVNTLVRDLSTSIKQTKSHVKFGISPFGIWRNKHNDTQGSETNGLSAYDNIYADSRLWVHKEWVDYLTPQVYWSIGHNAANYDVITKWWNNEAQGKNIHLYIGQAAYKINNDSDKAWENPTETNNQLALNSTLQNVKGSMFFSYRNLKTNILGIKDQLRANAYKYPALIPTMPWLDNSAPSKPSIHSVTDGPNGATISWNNNAGNDAAYFVIYRFNRGQLIDGNNSSVIVTTIRNNGSEVLSYVDKAVTNSSDYTYAVSAVDRLHNESDLVPASTPEPEPKPEPKPQFKDVSTNHWALTYINFLAEKKIISGFPDGTFKPEDRLTRLQAIFMILNEKGIKDLSNVSNPNFIDVNPSTYGYKEIAKAVELGIVTGKVNDSGQKYFDPNGVLTRAEMATILTRNYNLNGTHSEEFSDVPKGYWAHSYIQSLAKNGIAVGYGNGMFGPGDPLIREQFATMMARTINEELR</sequence>
<dbReference type="InterPro" id="IPR036116">
    <property type="entry name" value="FN3_sf"/>
</dbReference>
<dbReference type="Gene3D" id="2.60.40.10">
    <property type="entry name" value="Immunoglobulins"/>
    <property type="match status" value="1"/>
</dbReference>
<dbReference type="InterPro" id="IPR013783">
    <property type="entry name" value="Ig-like_fold"/>
</dbReference>
<protein>
    <recommendedName>
        <fullName evidence="7">Family 10 glycosylhydrolase</fullName>
    </recommendedName>
</protein>